<protein>
    <submittedName>
        <fullName evidence="1">Uncharacterized protein</fullName>
    </submittedName>
</protein>
<proteinExistence type="predicted"/>
<evidence type="ECO:0000313" key="2">
    <source>
        <dbReference type="Proteomes" id="UP000460257"/>
    </source>
</evidence>
<keyword evidence="2" id="KW-1185">Reference proteome</keyword>
<comment type="caution">
    <text evidence="1">The sequence shown here is derived from an EMBL/GenBank/DDBJ whole genome shotgun (WGS) entry which is preliminary data.</text>
</comment>
<sequence length="101" mass="11601">MYCITAYCSNGNNSDCWDICSDLCRRDITDRTCTRVSDQNVELKDSVIRHKKVLKSPAKYIKNTMAVKKRKFTYALIDMDKSGIPCLVMKQADLMKLDIVL</sequence>
<reference evidence="1" key="1">
    <citation type="journal article" date="2020" name="Appl. Environ. Microbiol.">
        <title>Medium-Chain Fatty Acid Synthesis by 'Candidatus Weimeria bifida' gen. nov., sp. nov., and 'Candidatus Pseudoramibacter fermentans' sp. nov.</title>
        <authorList>
            <person name="Scarborough M.J."/>
            <person name="Myers K.S."/>
            <person name="Donohue T.J."/>
            <person name="Noguera D.R."/>
        </authorList>
    </citation>
    <scope>NUCLEOTIDE SEQUENCE</scope>
    <source>
        <strain evidence="1">LCO1.1</strain>
    </source>
</reference>
<dbReference type="Proteomes" id="UP000460257">
    <property type="component" value="Unassembled WGS sequence"/>
</dbReference>
<dbReference type="AlphaFoldDB" id="A0A6N7J317"/>
<name>A0A6N7J317_9FIRM</name>
<accession>A0A6N7J317</accession>
<organism evidence="1 2">
    <name type="scientific">Candidatus Weimeria bifida</name>
    <dbReference type="NCBI Taxonomy" id="2599074"/>
    <lineage>
        <taxon>Bacteria</taxon>
        <taxon>Bacillati</taxon>
        <taxon>Bacillota</taxon>
        <taxon>Clostridia</taxon>
        <taxon>Lachnospirales</taxon>
        <taxon>Lachnospiraceae</taxon>
        <taxon>Candidatus Weimeria</taxon>
    </lineage>
</organism>
<gene>
    <name evidence="1" type="ORF">FRC54_10800</name>
</gene>
<evidence type="ECO:0000313" key="1">
    <source>
        <dbReference type="EMBL" id="MQN02351.1"/>
    </source>
</evidence>
<dbReference type="EMBL" id="VOGC01000009">
    <property type="protein sequence ID" value="MQN02351.1"/>
    <property type="molecule type" value="Genomic_DNA"/>
</dbReference>